<name>A0A6I9YJU2_9SAUR</name>
<evidence type="ECO:0000256" key="11">
    <source>
        <dbReference type="SAM" id="Phobius"/>
    </source>
</evidence>
<organism evidence="12 13">
    <name type="scientific">Thamnophis sirtalis</name>
    <dbReference type="NCBI Taxonomy" id="35019"/>
    <lineage>
        <taxon>Eukaryota</taxon>
        <taxon>Metazoa</taxon>
        <taxon>Chordata</taxon>
        <taxon>Craniata</taxon>
        <taxon>Vertebrata</taxon>
        <taxon>Euteleostomi</taxon>
        <taxon>Lepidosauria</taxon>
        <taxon>Squamata</taxon>
        <taxon>Bifurcata</taxon>
        <taxon>Unidentata</taxon>
        <taxon>Episquamata</taxon>
        <taxon>Toxicofera</taxon>
        <taxon>Serpentes</taxon>
        <taxon>Colubroidea</taxon>
        <taxon>Colubridae</taxon>
        <taxon>Natricinae</taxon>
        <taxon>Thamnophis</taxon>
    </lineage>
</organism>
<dbReference type="OrthoDB" id="9425168at2759"/>
<accession>A0A6I9YJU2</accession>
<proteinExistence type="inferred from homology"/>
<gene>
    <name evidence="13" type="primary">LOC106551028</name>
</gene>
<evidence type="ECO:0000256" key="4">
    <source>
        <dbReference type="ARBA" id="ARBA00022427"/>
    </source>
</evidence>
<evidence type="ECO:0000313" key="13">
    <source>
        <dbReference type="RefSeq" id="XP_013924512.1"/>
    </source>
</evidence>
<keyword evidence="7" id="KW-0965">Cell junction</keyword>
<dbReference type="AlphaFoldDB" id="A0A6I9YJU2"/>
<evidence type="ECO:0000256" key="2">
    <source>
        <dbReference type="ARBA" id="ARBA00004651"/>
    </source>
</evidence>
<dbReference type="Proteomes" id="UP000504617">
    <property type="component" value="Unplaced"/>
</dbReference>
<dbReference type="GeneID" id="106551028"/>
<feature type="transmembrane region" description="Helical" evidence="11">
    <location>
        <begin position="126"/>
        <end position="146"/>
    </location>
</feature>
<dbReference type="InterPro" id="IPR004031">
    <property type="entry name" value="PMP22/EMP/MP20/Claudin"/>
</dbReference>
<dbReference type="GO" id="GO:0005198">
    <property type="term" value="F:structural molecule activity"/>
    <property type="evidence" value="ECO:0007669"/>
    <property type="project" value="InterPro"/>
</dbReference>
<evidence type="ECO:0000256" key="5">
    <source>
        <dbReference type="ARBA" id="ARBA00022475"/>
    </source>
</evidence>
<dbReference type="Pfam" id="PF13903">
    <property type="entry name" value="Claudin_2"/>
    <property type="match status" value="1"/>
</dbReference>
<evidence type="ECO:0000256" key="3">
    <source>
        <dbReference type="ARBA" id="ARBA00008295"/>
    </source>
</evidence>
<dbReference type="GO" id="GO:0005886">
    <property type="term" value="C:plasma membrane"/>
    <property type="evidence" value="ECO:0007669"/>
    <property type="project" value="UniProtKB-SubCell"/>
</dbReference>
<sequence length="350" mass="39707">MRSNEGILPTSSKFMYMTNKPLNWQAPSETESMITKWSVWINRAQFGGYLLSILGWILCITSTATDYWRLWHVKSKDNLYPGLLWIGIWRACYLHSTHPQNRYVHCEEFTEDLKKLPNEIFLAQDLLSLCCIVGAVGITFMSFALWNVVRAITHKTFLLTLFNVGGLMNFLTGIIILIPIAWNSYSILINADIMFPESFNMPTSPVYQEIGAAIYIGYVSALLLIVSGVMIMCNKRVFQSRRENLVLSPGIGSLATIDMCGNIGSSGTIDQRHKEEPELLRPDAVTSVHRVDIKKESVQSMQQQLLEDAKEVPIVLVTPYVVESQVEGEEAVKRLDSTESHPRRKHHRPD</sequence>
<evidence type="ECO:0000256" key="9">
    <source>
        <dbReference type="ARBA" id="ARBA00023136"/>
    </source>
</evidence>
<dbReference type="InterPro" id="IPR006187">
    <property type="entry name" value="Claudin"/>
</dbReference>
<feature type="transmembrane region" description="Helical" evidence="11">
    <location>
        <begin position="158"/>
        <end position="182"/>
    </location>
</feature>
<dbReference type="PRINTS" id="PR01077">
    <property type="entry name" value="CLAUDIN"/>
</dbReference>
<dbReference type="GO" id="GO:0005923">
    <property type="term" value="C:bicellular tight junction"/>
    <property type="evidence" value="ECO:0007669"/>
    <property type="project" value="UniProtKB-SubCell"/>
</dbReference>
<keyword evidence="6 11" id="KW-0812">Transmembrane</keyword>
<evidence type="ECO:0000256" key="8">
    <source>
        <dbReference type="ARBA" id="ARBA00022989"/>
    </source>
</evidence>
<feature type="compositionally biased region" description="Basic and acidic residues" evidence="10">
    <location>
        <begin position="330"/>
        <end position="341"/>
    </location>
</feature>
<keyword evidence="8 11" id="KW-1133">Transmembrane helix</keyword>
<dbReference type="Gene3D" id="1.20.140.150">
    <property type="match status" value="1"/>
</dbReference>
<evidence type="ECO:0000256" key="1">
    <source>
        <dbReference type="ARBA" id="ARBA00004435"/>
    </source>
</evidence>
<keyword evidence="4" id="KW-0796">Tight junction</keyword>
<keyword evidence="5" id="KW-1003">Cell membrane</keyword>
<evidence type="ECO:0000256" key="10">
    <source>
        <dbReference type="SAM" id="MobiDB-lite"/>
    </source>
</evidence>
<comment type="similarity">
    <text evidence="3">Belongs to the claudin family.</text>
</comment>
<reference evidence="13" key="1">
    <citation type="submission" date="2025-08" db="UniProtKB">
        <authorList>
            <consortium name="RefSeq"/>
        </authorList>
    </citation>
    <scope>IDENTIFICATION</scope>
    <source>
        <tissue evidence="13">Skeletal muscle</tissue>
    </source>
</reference>
<evidence type="ECO:0000313" key="12">
    <source>
        <dbReference type="Proteomes" id="UP000504617"/>
    </source>
</evidence>
<feature type="transmembrane region" description="Helical" evidence="11">
    <location>
        <begin position="46"/>
        <end position="65"/>
    </location>
</feature>
<protein>
    <submittedName>
        <fullName evidence="13">Claudin-34-like isoform X1</fullName>
    </submittedName>
</protein>
<comment type="subcellular location">
    <subcellularLocation>
        <location evidence="1">Cell junction</location>
        <location evidence="1">Tight junction</location>
    </subcellularLocation>
    <subcellularLocation>
        <location evidence="2">Cell membrane</location>
        <topology evidence="2">Multi-pass membrane protein</topology>
    </subcellularLocation>
</comment>
<feature type="transmembrane region" description="Helical" evidence="11">
    <location>
        <begin position="210"/>
        <end position="233"/>
    </location>
</feature>
<evidence type="ECO:0000256" key="7">
    <source>
        <dbReference type="ARBA" id="ARBA00022949"/>
    </source>
</evidence>
<keyword evidence="9 11" id="KW-0472">Membrane</keyword>
<feature type="region of interest" description="Disordered" evidence="10">
    <location>
        <begin position="328"/>
        <end position="350"/>
    </location>
</feature>
<dbReference type="PANTHER" id="PTHR12002">
    <property type="entry name" value="CLAUDIN"/>
    <property type="match status" value="1"/>
</dbReference>
<evidence type="ECO:0000256" key="6">
    <source>
        <dbReference type="ARBA" id="ARBA00022692"/>
    </source>
</evidence>
<keyword evidence="12" id="KW-1185">Reference proteome</keyword>
<dbReference type="RefSeq" id="XP_013924512.1">
    <property type="nucleotide sequence ID" value="XM_014069037.1"/>
</dbReference>
<dbReference type="KEGG" id="tsr:106551028"/>